<keyword evidence="1" id="KW-0732">Signal</keyword>
<keyword evidence="4" id="KW-1185">Reference proteome</keyword>
<evidence type="ECO:0000256" key="1">
    <source>
        <dbReference type="SAM" id="SignalP"/>
    </source>
</evidence>
<gene>
    <name evidence="3" type="ORF">AYR66_16435</name>
</gene>
<feature type="domain" description="Sulfatase-modifying factor enzyme-like" evidence="2">
    <location>
        <begin position="34"/>
        <end position="266"/>
    </location>
</feature>
<dbReference type="InterPro" id="IPR005532">
    <property type="entry name" value="SUMF_dom"/>
</dbReference>
<dbReference type="InterPro" id="IPR051043">
    <property type="entry name" value="Sulfatase_Mod_Factor_Kinase"/>
</dbReference>
<dbReference type="PANTHER" id="PTHR23150">
    <property type="entry name" value="SULFATASE MODIFYING FACTOR 1, 2"/>
    <property type="match status" value="1"/>
</dbReference>
<accession>A0A254TDT8</accession>
<dbReference type="EMBL" id="LSTO01000001">
    <property type="protein sequence ID" value="OWW20820.1"/>
    <property type="molecule type" value="Genomic_DNA"/>
</dbReference>
<dbReference type="SUPFAM" id="SSF56436">
    <property type="entry name" value="C-type lectin-like"/>
    <property type="match status" value="1"/>
</dbReference>
<evidence type="ECO:0000259" key="2">
    <source>
        <dbReference type="Pfam" id="PF03781"/>
    </source>
</evidence>
<dbReference type="Gene3D" id="3.90.1580.10">
    <property type="entry name" value="paralog of FGE (formylglycine-generating enzyme)"/>
    <property type="match status" value="1"/>
</dbReference>
<evidence type="ECO:0000313" key="3">
    <source>
        <dbReference type="EMBL" id="OWW20820.1"/>
    </source>
</evidence>
<organism evidence="3 4">
    <name type="scientific">Noviherbaspirillum denitrificans</name>
    <dbReference type="NCBI Taxonomy" id="1968433"/>
    <lineage>
        <taxon>Bacteria</taxon>
        <taxon>Pseudomonadati</taxon>
        <taxon>Pseudomonadota</taxon>
        <taxon>Betaproteobacteria</taxon>
        <taxon>Burkholderiales</taxon>
        <taxon>Oxalobacteraceae</taxon>
        <taxon>Noviherbaspirillum</taxon>
    </lineage>
</organism>
<dbReference type="PANTHER" id="PTHR23150:SF19">
    <property type="entry name" value="FORMYLGLYCINE-GENERATING ENZYME"/>
    <property type="match status" value="1"/>
</dbReference>
<protein>
    <recommendedName>
        <fullName evidence="2">Sulfatase-modifying factor enzyme-like domain-containing protein</fullName>
    </recommendedName>
</protein>
<reference evidence="3 4" key="1">
    <citation type="submission" date="2016-02" db="EMBL/GenBank/DDBJ databases">
        <authorList>
            <person name="Wen L."/>
            <person name="He K."/>
            <person name="Yang H."/>
        </authorList>
    </citation>
    <scope>NUCLEOTIDE SEQUENCE [LARGE SCALE GENOMIC DNA]</scope>
    <source>
        <strain evidence="3 4">TSA40</strain>
    </source>
</reference>
<dbReference type="GO" id="GO:0120147">
    <property type="term" value="F:formylglycine-generating oxidase activity"/>
    <property type="evidence" value="ECO:0007669"/>
    <property type="project" value="TreeGrafter"/>
</dbReference>
<dbReference type="Proteomes" id="UP000197535">
    <property type="component" value="Unassembled WGS sequence"/>
</dbReference>
<evidence type="ECO:0000313" key="4">
    <source>
        <dbReference type="Proteomes" id="UP000197535"/>
    </source>
</evidence>
<dbReference type="Pfam" id="PF03781">
    <property type="entry name" value="FGE-sulfatase"/>
    <property type="match status" value="1"/>
</dbReference>
<name>A0A254TDT8_9BURK</name>
<feature type="chain" id="PRO_5013259443" description="Sulfatase-modifying factor enzyme-like domain-containing protein" evidence="1">
    <location>
        <begin position="21"/>
        <end position="271"/>
    </location>
</feature>
<dbReference type="RefSeq" id="WP_170942128.1">
    <property type="nucleotide sequence ID" value="NZ_LSTO01000001.1"/>
</dbReference>
<proteinExistence type="predicted"/>
<dbReference type="AlphaFoldDB" id="A0A254TDT8"/>
<sequence length="271" mass="30085">MKTTGIGAVLALLCCAPAMAQQADTWRDPGSGIEFVRIGKGCFQMGTDAPNKFVRGEKPLPPMPNEAPRHEVCVDGFWMGKLEVTRAQWQKVMQGSAANVELPQRPATHVTREDALRFIERLNAQGGGKRFRLPTEAEWEYACRAGASEEPLPQTLEDARKVLAPIAWYDTTTHGSADTRDVATLAPNAWGLHDMLGNVLEWVQDTYLENGYAQHARHNPKVTQGGERYVLRGGSFKSEWWNTRCGARLFGVPGDPSWVTGLRVVREADRK</sequence>
<feature type="signal peptide" evidence="1">
    <location>
        <begin position="1"/>
        <end position="20"/>
    </location>
</feature>
<dbReference type="InterPro" id="IPR016187">
    <property type="entry name" value="CTDL_fold"/>
</dbReference>
<comment type="caution">
    <text evidence="3">The sequence shown here is derived from an EMBL/GenBank/DDBJ whole genome shotgun (WGS) entry which is preliminary data.</text>
</comment>
<dbReference type="InterPro" id="IPR042095">
    <property type="entry name" value="SUMF_sf"/>
</dbReference>